<dbReference type="InterPro" id="IPR023862">
    <property type="entry name" value="CHP03960_rSAM"/>
</dbReference>
<dbReference type="InterPro" id="IPR023404">
    <property type="entry name" value="rSAM_horseshoe"/>
</dbReference>
<dbReference type="EMBL" id="DYVE01000242">
    <property type="protein sequence ID" value="HJG28852.1"/>
    <property type="molecule type" value="Genomic_DNA"/>
</dbReference>
<dbReference type="PANTHER" id="PTHR42731:SF1">
    <property type="entry name" value="RADICAL SAM DOMAIN PROTEIN"/>
    <property type="match status" value="1"/>
</dbReference>
<dbReference type="Pfam" id="PF19864">
    <property type="entry name" value="Radical_SAM_N2"/>
    <property type="match status" value="1"/>
</dbReference>
<dbReference type="PANTHER" id="PTHR42731">
    <property type="entry name" value="SLL1084 PROTEIN"/>
    <property type="match status" value="1"/>
</dbReference>
<dbReference type="InterPro" id="IPR007197">
    <property type="entry name" value="rSAM"/>
</dbReference>
<protein>
    <submittedName>
        <fullName evidence="2">TIGR03960 family B12-binding radical SAM protein</fullName>
    </submittedName>
</protein>
<dbReference type="SFLD" id="SFLDG01082">
    <property type="entry name" value="B12-binding_domain_containing"/>
    <property type="match status" value="1"/>
</dbReference>
<dbReference type="AlphaFoldDB" id="A0A921IN24"/>
<dbReference type="InterPro" id="IPR006638">
    <property type="entry name" value="Elp3/MiaA/NifB-like_rSAM"/>
</dbReference>
<dbReference type="InterPro" id="IPR045784">
    <property type="entry name" value="Radical_SAM_N2"/>
</dbReference>
<organism evidence="2 3">
    <name type="scientific">Subdoligranulum variabile</name>
    <dbReference type="NCBI Taxonomy" id="214851"/>
    <lineage>
        <taxon>Bacteria</taxon>
        <taxon>Bacillati</taxon>
        <taxon>Bacillota</taxon>
        <taxon>Clostridia</taxon>
        <taxon>Eubacteriales</taxon>
        <taxon>Oscillospiraceae</taxon>
        <taxon>Subdoligranulum</taxon>
    </lineage>
</organism>
<comment type="caution">
    <text evidence="2">The sequence shown here is derived from an EMBL/GenBank/DDBJ whole genome shotgun (WGS) entry which is preliminary data.</text>
</comment>
<evidence type="ECO:0000313" key="3">
    <source>
        <dbReference type="Proteomes" id="UP000782880"/>
    </source>
</evidence>
<dbReference type="PROSITE" id="PS51918">
    <property type="entry name" value="RADICAL_SAM"/>
    <property type="match status" value="1"/>
</dbReference>
<dbReference type="InterPro" id="IPR058240">
    <property type="entry name" value="rSAM_sf"/>
</dbReference>
<accession>A0A921IN24</accession>
<dbReference type="GO" id="GO:0003824">
    <property type="term" value="F:catalytic activity"/>
    <property type="evidence" value="ECO:0007669"/>
    <property type="project" value="InterPro"/>
</dbReference>
<reference evidence="2" key="2">
    <citation type="submission" date="2021-09" db="EMBL/GenBank/DDBJ databases">
        <authorList>
            <person name="Gilroy R."/>
        </authorList>
    </citation>
    <scope>NUCLEOTIDE SEQUENCE</scope>
    <source>
        <strain evidence="2">ChiBcec21-2208</strain>
    </source>
</reference>
<dbReference type="GO" id="GO:0051536">
    <property type="term" value="F:iron-sulfur cluster binding"/>
    <property type="evidence" value="ECO:0007669"/>
    <property type="project" value="InterPro"/>
</dbReference>
<evidence type="ECO:0000313" key="2">
    <source>
        <dbReference type="EMBL" id="HJG28852.1"/>
    </source>
</evidence>
<dbReference type="SFLD" id="SFLDS00029">
    <property type="entry name" value="Radical_SAM"/>
    <property type="match status" value="1"/>
</dbReference>
<gene>
    <name evidence="2" type="ORF">K8V20_09465</name>
</gene>
<dbReference type="Gene3D" id="3.80.30.20">
    <property type="entry name" value="tm_1862 like domain"/>
    <property type="match status" value="1"/>
</dbReference>
<dbReference type="Proteomes" id="UP000782880">
    <property type="component" value="Unassembled WGS sequence"/>
</dbReference>
<dbReference type="SMART" id="SM00729">
    <property type="entry name" value="Elp3"/>
    <property type="match status" value="1"/>
</dbReference>
<dbReference type="SUPFAM" id="SSF102114">
    <property type="entry name" value="Radical SAM enzymes"/>
    <property type="match status" value="1"/>
</dbReference>
<evidence type="ECO:0000259" key="1">
    <source>
        <dbReference type="PROSITE" id="PS51918"/>
    </source>
</evidence>
<reference evidence="2" key="1">
    <citation type="journal article" date="2021" name="PeerJ">
        <title>Extensive microbial diversity within the chicken gut microbiome revealed by metagenomics and culture.</title>
        <authorList>
            <person name="Gilroy R."/>
            <person name="Ravi A."/>
            <person name="Getino M."/>
            <person name="Pursley I."/>
            <person name="Horton D.L."/>
            <person name="Alikhan N.F."/>
            <person name="Baker D."/>
            <person name="Gharbi K."/>
            <person name="Hall N."/>
            <person name="Watson M."/>
            <person name="Adriaenssens E.M."/>
            <person name="Foster-Nyarko E."/>
            <person name="Jarju S."/>
            <person name="Secka A."/>
            <person name="Antonio M."/>
            <person name="Oren A."/>
            <person name="Chaudhuri R.R."/>
            <person name="La Ragione R."/>
            <person name="Hildebrand F."/>
            <person name="Pallen M.J."/>
        </authorList>
    </citation>
    <scope>NUCLEOTIDE SEQUENCE</scope>
    <source>
        <strain evidence="2">ChiBcec21-2208</strain>
    </source>
</reference>
<feature type="domain" description="Radical SAM core" evidence="1">
    <location>
        <begin position="267"/>
        <end position="509"/>
    </location>
</feature>
<dbReference type="CDD" id="cd01335">
    <property type="entry name" value="Radical_SAM"/>
    <property type="match status" value="1"/>
</dbReference>
<dbReference type="Pfam" id="PF04055">
    <property type="entry name" value="Radical_SAM"/>
    <property type="match status" value="1"/>
</dbReference>
<name>A0A921IN24_9FIRM</name>
<dbReference type="NCBIfam" id="TIGR03960">
    <property type="entry name" value="rSAM_fuse_unch"/>
    <property type="match status" value="1"/>
</dbReference>
<sequence>MKQNRQGWFTIMAEFSPKFKEALSLVQKPGRYTGGEPGCVYKDKNAVDVRMAFCFPDTYEIGMSFLGEKILYDLLNRHENWWCERAFMPWTDMKEQMERLQIPLYCLESKDPLTDFDIVGFSLEYELCYTNILAMLQLAGIPLRAADRDEHWPLIIAGGPCVCNAEPMADFFDVMQLGEGEQMLQDICAAVEKGKKQGWNKETLLLELAKLPGIYIPSFYDVSYEKDGRIKAITPNHPGVPERVSKAIVKNMDDYEPPKNFVVPIVGAVQDRASVEVLRGCVRGCRFCQAGQIYRPFRERSPKMISDCARELCRNTGYDELSLTSLSTSDHSRLEEILDELNSWAEADHVSLSLPSLRVDNFSQSMVEKTTKVRKSGLTFAAEAGTQRLRDVINKNVTWEQIERGCRIAFSEGYTSVKLYFMMGLPTETMEDIKGIADTAQKVVDLFYQIPDRPKGKGVQVTISVACFVPKPDTPFQFCAQDRRETLREKQKYLLSCVHSRKIKVNYHDSATSVLEGVFAKGDRRLGRVIETAFENGAFFDTWEEYFDYDRWMDAFAACGIDPDFYNYRSLELDEVTPWSHLDVGVSHAHLVREYQKALKAETTQPCNRQCSGCGANKLLGGPCFDYSKDLL</sequence>
<proteinExistence type="predicted"/>